<dbReference type="EMBL" id="JAYWIO010000174">
    <property type="protein sequence ID" value="KAK7230743.1"/>
    <property type="molecule type" value="Genomic_DNA"/>
</dbReference>
<keyword evidence="1" id="KW-1133">Transmembrane helix</keyword>
<name>A0AAN9HGF7_CROPI</name>
<sequence>MIGAEILHRRLVRVRSIKVDAASLACSLRWSTSCLTSAEELAGSPICVASASCCNSGMLGGVCASQSHHIAHPRYSAGQVRIQTFFPNQSLFISFVVLLAQWSNLEEGSWMFFSIYHHYGPYGQIDVVRIIVFRACPFSKDECPTHVISAKGFVSEVNSLLVFTFGHQESRTDSLALLSFFPIGYGSLVSVISFYGFSIWLWLRYRLKTFFRALISAGGSRVVIAPDHPKNYWKTMHGMLFQLCVHVLIFVMLAFFYCLIAWQLFQIFRIVTAPFIAIKLPSSLDDGPSCFCLMETRSLPPVHREDCPPISKFFPGSLNLVDYDNSRDYKQTRDYGRAACLRSFPGVGKAKWGHPSPLSALPRAIDIIRSTEIDFAENQLYPILVGLSPLATSHPRILPHTWVRSSKAC</sequence>
<reference evidence="2 3" key="1">
    <citation type="submission" date="2024-01" db="EMBL/GenBank/DDBJ databases">
        <title>The genomes of 5 underutilized Papilionoideae crops provide insights into root nodulation and disease resistanc.</title>
        <authorList>
            <person name="Yuan L."/>
        </authorList>
    </citation>
    <scope>NUCLEOTIDE SEQUENCE [LARGE SCALE GENOMIC DNA]</scope>
    <source>
        <strain evidence="2">ZHUSHIDOU_FW_LH</strain>
        <tissue evidence="2">Leaf</tissue>
    </source>
</reference>
<proteinExistence type="predicted"/>
<dbReference type="Proteomes" id="UP001372338">
    <property type="component" value="Unassembled WGS sequence"/>
</dbReference>
<keyword evidence="1" id="KW-0812">Transmembrane</keyword>
<feature type="transmembrane region" description="Helical" evidence="1">
    <location>
        <begin position="240"/>
        <end position="265"/>
    </location>
</feature>
<comment type="caution">
    <text evidence="2">The sequence shown here is derived from an EMBL/GenBank/DDBJ whole genome shotgun (WGS) entry which is preliminary data.</text>
</comment>
<evidence type="ECO:0000256" key="1">
    <source>
        <dbReference type="SAM" id="Phobius"/>
    </source>
</evidence>
<evidence type="ECO:0000313" key="2">
    <source>
        <dbReference type="EMBL" id="KAK7230743.1"/>
    </source>
</evidence>
<feature type="transmembrane region" description="Helical" evidence="1">
    <location>
        <begin position="183"/>
        <end position="203"/>
    </location>
</feature>
<dbReference type="AlphaFoldDB" id="A0AAN9HGF7"/>
<protein>
    <submittedName>
        <fullName evidence="2">Uncharacterized protein</fullName>
    </submittedName>
</protein>
<gene>
    <name evidence="2" type="ORF">RIF29_48584</name>
</gene>
<keyword evidence="3" id="KW-1185">Reference proteome</keyword>
<accession>A0AAN9HGF7</accession>
<keyword evidence="1" id="KW-0472">Membrane</keyword>
<organism evidence="2 3">
    <name type="scientific">Crotalaria pallida</name>
    <name type="common">Smooth rattlebox</name>
    <name type="synonym">Crotalaria striata</name>
    <dbReference type="NCBI Taxonomy" id="3830"/>
    <lineage>
        <taxon>Eukaryota</taxon>
        <taxon>Viridiplantae</taxon>
        <taxon>Streptophyta</taxon>
        <taxon>Embryophyta</taxon>
        <taxon>Tracheophyta</taxon>
        <taxon>Spermatophyta</taxon>
        <taxon>Magnoliopsida</taxon>
        <taxon>eudicotyledons</taxon>
        <taxon>Gunneridae</taxon>
        <taxon>Pentapetalae</taxon>
        <taxon>rosids</taxon>
        <taxon>fabids</taxon>
        <taxon>Fabales</taxon>
        <taxon>Fabaceae</taxon>
        <taxon>Papilionoideae</taxon>
        <taxon>50 kb inversion clade</taxon>
        <taxon>genistoids sensu lato</taxon>
        <taxon>core genistoids</taxon>
        <taxon>Crotalarieae</taxon>
        <taxon>Crotalaria</taxon>
    </lineage>
</organism>
<evidence type="ECO:0000313" key="3">
    <source>
        <dbReference type="Proteomes" id="UP001372338"/>
    </source>
</evidence>